<gene>
    <name evidence="1" type="ORF">HGB44_26250</name>
</gene>
<protein>
    <submittedName>
        <fullName evidence="1">Uncharacterized protein</fullName>
    </submittedName>
</protein>
<organism evidence="1 2">
    <name type="scientific">Nocardiopsis alborubida</name>
    <dbReference type="NCBI Taxonomy" id="146802"/>
    <lineage>
        <taxon>Bacteria</taxon>
        <taxon>Bacillati</taxon>
        <taxon>Actinomycetota</taxon>
        <taxon>Actinomycetes</taxon>
        <taxon>Streptosporangiales</taxon>
        <taxon>Nocardiopsidaceae</taxon>
        <taxon>Nocardiopsis</taxon>
    </lineage>
</organism>
<dbReference type="AlphaFoldDB" id="A0A7X6MK34"/>
<sequence length="65" mass="7111">MDPNEQAQALAEQTLRSTRERLESLEALPTAEHVAVFDTLHQELSGVLGALDQGAGAPEQPRYPR</sequence>
<keyword evidence="2" id="KW-1185">Reference proteome</keyword>
<reference evidence="1 2" key="1">
    <citation type="submission" date="2020-04" db="EMBL/GenBank/DDBJ databases">
        <title>MicrobeNet Type strains.</title>
        <authorList>
            <person name="Nicholson A.C."/>
        </authorList>
    </citation>
    <scope>NUCLEOTIDE SEQUENCE [LARGE SCALE GENOMIC DNA]</scope>
    <source>
        <strain evidence="1 2">ATCC 23612</strain>
    </source>
</reference>
<evidence type="ECO:0000313" key="2">
    <source>
        <dbReference type="Proteomes" id="UP000553209"/>
    </source>
</evidence>
<dbReference type="RefSeq" id="WP_061080326.1">
    <property type="nucleotide sequence ID" value="NZ_JAAXPG010000032.1"/>
</dbReference>
<dbReference type="Proteomes" id="UP000553209">
    <property type="component" value="Unassembled WGS sequence"/>
</dbReference>
<proteinExistence type="predicted"/>
<name>A0A7X6MK34_9ACTN</name>
<dbReference type="EMBL" id="JAAXPG010000032">
    <property type="protein sequence ID" value="NKZ01144.1"/>
    <property type="molecule type" value="Genomic_DNA"/>
</dbReference>
<accession>A0A7X6MK34</accession>
<comment type="caution">
    <text evidence="1">The sequence shown here is derived from an EMBL/GenBank/DDBJ whole genome shotgun (WGS) entry which is preliminary data.</text>
</comment>
<evidence type="ECO:0000313" key="1">
    <source>
        <dbReference type="EMBL" id="NKZ01144.1"/>
    </source>
</evidence>